<dbReference type="PANTHER" id="PTHR43213:SF4">
    <property type="entry name" value="7-METHYL-GTP PYROPHOSPHATASE"/>
    <property type="match status" value="1"/>
</dbReference>
<dbReference type="PANTHER" id="PTHR43213">
    <property type="entry name" value="BIFUNCTIONAL DTTP/UTP PYROPHOSPHATASE/METHYLTRANSFERASE PROTEIN-RELATED"/>
    <property type="match status" value="1"/>
</dbReference>
<evidence type="ECO:0000313" key="2">
    <source>
        <dbReference type="EMBL" id="KAE8655996.1"/>
    </source>
</evidence>
<comment type="caution">
    <text evidence="2">The sequence shown here is derived from an EMBL/GenBank/DDBJ whole genome shotgun (WGS) entry which is preliminary data.</text>
</comment>
<name>A0A6A2X290_HIBSY</name>
<dbReference type="Gene3D" id="3.90.950.10">
    <property type="match status" value="1"/>
</dbReference>
<dbReference type="InterPro" id="IPR029001">
    <property type="entry name" value="ITPase-like_fam"/>
</dbReference>
<dbReference type="AlphaFoldDB" id="A0A6A2X290"/>
<dbReference type="GO" id="GO:0047429">
    <property type="term" value="F:nucleoside triphosphate diphosphatase activity"/>
    <property type="evidence" value="ECO:0007669"/>
    <property type="project" value="InterPro"/>
</dbReference>
<protein>
    <submittedName>
        <fullName evidence="2">Detected protein of confused Function</fullName>
    </submittedName>
</protein>
<sequence>MLLVLDITNNSFIGVSVIQFHLMSCCPDIIMDDSAVMADKLMTTTFYVVVYKGTIREKPRSEKEARAFIKGYSGGHAAVVGSVLVTNLKTGASKGGSESAEVQAKEDRKVQRLMKDPIQGCWRSNARTSSYFTFVDTVIGATDTVMDCLISH</sequence>
<dbReference type="EMBL" id="VEPZ02001773">
    <property type="protein sequence ID" value="KAE8655996.1"/>
    <property type="molecule type" value="Genomic_DNA"/>
</dbReference>
<keyword evidence="3" id="KW-1185">Reference proteome</keyword>
<organism evidence="2 3">
    <name type="scientific">Hibiscus syriacus</name>
    <name type="common">Rose of Sharon</name>
    <dbReference type="NCBI Taxonomy" id="106335"/>
    <lineage>
        <taxon>Eukaryota</taxon>
        <taxon>Viridiplantae</taxon>
        <taxon>Streptophyta</taxon>
        <taxon>Embryophyta</taxon>
        <taxon>Tracheophyta</taxon>
        <taxon>Spermatophyta</taxon>
        <taxon>Magnoliopsida</taxon>
        <taxon>eudicotyledons</taxon>
        <taxon>Gunneridae</taxon>
        <taxon>Pentapetalae</taxon>
        <taxon>rosids</taxon>
        <taxon>malvids</taxon>
        <taxon>Malvales</taxon>
        <taxon>Malvaceae</taxon>
        <taxon>Malvoideae</taxon>
        <taxon>Hibiscus</taxon>
    </lineage>
</organism>
<dbReference type="Proteomes" id="UP000436088">
    <property type="component" value="Unassembled WGS sequence"/>
</dbReference>
<evidence type="ECO:0000313" key="3">
    <source>
        <dbReference type="Proteomes" id="UP000436088"/>
    </source>
</evidence>
<gene>
    <name evidence="2" type="ORF">F3Y22_tig00117012pilonHSYRG00247</name>
</gene>
<reference evidence="2" key="1">
    <citation type="submission" date="2019-09" db="EMBL/GenBank/DDBJ databases">
        <title>Draft genome information of white flower Hibiscus syriacus.</title>
        <authorList>
            <person name="Kim Y.-M."/>
        </authorList>
    </citation>
    <scope>NUCLEOTIDE SEQUENCE [LARGE SCALE GENOMIC DNA]</scope>
    <source>
        <strain evidence="2">YM2019G1</strain>
    </source>
</reference>
<dbReference type="InterPro" id="IPR003697">
    <property type="entry name" value="Maf-like"/>
</dbReference>
<evidence type="ECO:0000256" key="1">
    <source>
        <dbReference type="ARBA" id="ARBA00022801"/>
    </source>
</evidence>
<proteinExistence type="predicted"/>
<keyword evidence="1" id="KW-0378">Hydrolase</keyword>
<accession>A0A6A2X290</accession>
<dbReference type="SUPFAM" id="SSF52972">
    <property type="entry name" value="ITPase-like"/>
    <property type="match status" value="1"/>
</dbReference>